<evidence type="ECO:0000313" key="1">
    <source>
        <dbReference type="EMBL" id="UYP47030.1"/>
    </source>
</evidence>
<evidence type="ECO:0000313" key="2">
    <source>
        <dbReference type="Proteomes" id="UP001208689"/>
    </source>
</evidence>
<dbReference type="EMBL" id="CP104013">
    <property type="protein sequence ID" value="UYP47030.1"/>
    <property type="molecule type" value="Genomic_DNA"/>
</dbReference>
<dbReference type="Proteomes" id="UP001208689">
    <property type="component" value="Chromosome"/>
</dbReference>
<evidence type="ECO:0008006" key="3">
    <source>
        <dbReference type="Google" id="ProtNLM"/>
    </source>
</evidence>
<proteinExistence type="predicted"/>
<organism evidence="1 2">
    <name type="scientific">Candidatus Lokiarchaeum ossiferum</name>
    <dbReference type="NCBI Taxonomy" id="2951803"/>
    <lineage>
        <taxon>Archaea</taxon>
        <taxon>Promethearchaeati</taxon>
        <taxon>Promethearchaeota</taxon>
        <taxon>Promethearchaeia</taxon>
        <taxon>Promethearchaeales</taxon>
        <taxon>Promethearchaeaceae</taxon>
        <taxon>Candidatus Lokiarchaeum</taxon>
    </lineage>
</organism>
<protein>
    <recommendedName>
        <fullName evidence="3">DUF3795 domain-containing protein</fullName>
    </recommendedName>
</protein>
<name>A0ABY6HUD1_9ARCH</name>
<gene>
    <name evidence="1" type="ORF">NEF87_003315</name>
</gene>
<sequence length="137" mass="15578">MKKIGLRPLDSNIIGYCGVFCGGCPSYHVGNCHGCRSVDTNQKRISKWKCRKRLCCLEKDIYSCGDCSELIGCRLRKPLIKSYLKKYNLNLDQNAQNLALKGNEEWLIEQRTKYLCPQCGGVMSPYELRCIQCGSEN</sequence>
<reference evidence="1" key="1">
    <citation type="submission" date="2022-09" db="EMBL/GenBank/DDBJ databases">
        <title>Actin cytoskeleton and complex cell architecture in an #Asgard archaeon.</title>
        <authorList>
            <person name="Ponce Toledo R.I."/>
            <person name="Schleper C."/>
            <person name="Rodrigues Oliveira T."/>
            <person name="Wollweber F."/>
            <person name="Xu J."/>
            <person name="Rittmann S."/>
            <person name="Klingl A."/>
            <person name="Pilhofer M."/>
        </authorList>
    </citation>
    <scope>NUCLEOTIDE SEQUENCE</scope>
    <source>
        <strain evidence="1">B-35</strain>
    </source>
</reference>
<accession>A0ABY6HUD1</accession>
<keyword evidence="2" id="KW-1185">Reference proteome</keyword>